<organism evidence="2 3">
    <name type="scientific">Patiria miniata</name>
    <name type="common">Bat star</name>
    <name type="synonym">Asterina miniata</name>
    <dbReference type="NCBI Taxonomy" id="46514"/>
    <lineage>
        <taxon>Eukaryota</taxon>
        <taxon>Metazoa</taxon>
        <taxon>Echinodermata</taxon>
        <taxon>Eleutherozoa</taxon>
        <taxon>Asterozoa</taxon>
        <taxon>Asteroidea</taxon>
        <taxon>Valvatacea</taxon>
        <taxon>Valvatida</taxon>
        <taxon>Asterinidae</taxon>
        <taxon>Patiria</taxon>
    </lineage>
</organism>
<dbReference type="RefSeq" id="XP_038044365.1">
    <property type="nucleotide sequence ID" value="XM_038188437.1"/>
</dbReference>
<protein>
    <submittedName>
        <fullName evidence="2">Uncharacterized protein</fullName>
    </submittedName>
</protein>
<evidence type="ECO:0000313" key="2">
    <source>
        <dbReference type="EnsemblMetazoa" id="XP_038044365.1"/>
    </source>
</evidence>
<proteinExistence type="predicted"/>
<dbReference type="OMA" id="RICPPIL"/>
<keyword evidence="3" id="KW-1185">Reference proteome</keyword>
<sequence length="217" mass="24023">MKVASVFGHLLVLFTLTGGVLSVCCPSCGTRSITRLNVTQLQQVEDNRAFIEELDANPDLLYSSEYQREVVTLTRKQEYEILRNFPEVFLTEQAYMESKQGLGTITTPNTTVTRRRRAASEPERVCPPYSDTEPVILVRKAGGQVVQLSNTGSKNQWIFAETCDQSTPPPSGQKCGLIERHVPALFINLSGILDTGGSSDDFDFAQVIIQCCVTIRS</sequence>
<dbReference type="OrthoDB" id="10146923at2759"/>
<feature type="signal peptide" evidence="1">
    <location>
        <begin position="1"/>
        <end position="22"/>
    </location>
</feature>
<dbReference type="GeneID" id="119719117"/>
<evidence type="ECO:0000313" key="3">
    <source>
        <dbReference type="Proteomes" id="UP000887568"/>
    </source>
</evidence>
<keyword evidence="1" id="KW-0732">Signal</keyword>
<accession>A0A913Z121</accession>
<evidence type="ECO:0000256" key="1">
    <source>
        <dbReference type="SAM" id="SignalP"/>
    </source>
</evidence>
<dbReference type="EnsemblMetazoa" id="XM_038188437.1">
    <property type="protein sequence ID" value="XP_038044365.1"/>
    <property type="gene ID" value="LOC119719117"/>
</dbReference>
<reference evidence="2" key="1">
    <citation type="submission" date="2022-11" db="UniProtKB">
        <authorList>
            <consortium name="EnsemblMetazoa"/>
        </authorList>
    </citation>
    <scope>IDENTIFICATION</scope>
</reference>
<dbReference type="AlphaFoldDB" id="A0A913Z121"/>
<name>A0A913Z121_PATMI</name>
<feature type="chain" id="PRO_5037364642" evidence="1">
    <location>
        <begin position="23"/>
        <end position="217"/>
    </location>
</feature>
<dbReference type="Proteomes" id="UP000887568">
    <property type="component" value="Unplaced"/>
</dbReference>